<evidence type="ECO:0000313" key="2">
    <source>
        <dbReference type="Proteomes" id="UP000675880"/>
    </source>
</evidence>
<keyword evidence="2" id="KW-1185">Reference proteome</keyword>
<protein>
    <recommendedName>
        <fullName evidence="3">C2H2-type domain-containing protein</fullName>
    </recommendedName>
</protein>
<evidence type="ECO:0008006" key="3">
    <source>
        <dbReference type="Google" id="ProtNLM"/>
    </source>
</evidence>
<dbReference type="EMBL" id="CAJNBJ010000018">
    <property type="protein sequence ID" value="CAE6788049.1"/>
    <property type="molecule type" value="Genomic_DNA"/>
</dbReference>
<gene>
    <name evidence="1" type="ORF">NSPZN2_50209</name>
</gene>
<reference evidence="1 2" key="1">
    <citation type="submission" date="2021-02" db="EMBL/GenBank/DDBJ databases">
        <authorList>
            <person name="Han P."/>
        </authorList>
    </citation>
    <scope>NUCLEOTIDE SEQUENCE [LARGE SCALE GENOMIC DNA]</scope>
    <source>
        <strain evidence="1">Candidatus Nitrospira sp. ZN2</strain>
    </source>
</reference>
<organism evidence="1 2">
    <name type="scientific">Nitrospira defluvii</name>
    <dbReference type="NCBI Taxonomy" id="330214"/>
    <lineage>
        <taxon>Bacteria</taxon>
        <taxon>Pseudomonadati</taxon>
        <taxon>Nitrospirota</taxon>
        <taxon>Nitrospiria</taxon>
        <taxon>Nitrospirales</taxon>
        <taxon>Nitrospiraceae</taxon>
        <taxon>Nitrospira</taxon>
    </lineage>
</organism>
<evidence type="ECO:0000313" key="1">
    <source>
        <dbReference type="EMBL" id="CAE6788049.1"/>
    </source>
</evidence>
<dbReference type="RefSeq" id="WP_213043789.1">
    <property type="nucleotide sequence ID" value="NZ_CAJNBJ010000018.1"/>
</dbReference>
<proteinExistence type="predicted"/>
<comment type="caution">
    <text evidence="1">The sequence shown here is derived from an EMBL/GenBank/DDBJ whole genome shotgun (WGS) entry which is preliminary data.</text>
</comment>
<sequence length="94" mass="10784">MAWNDEARVRCRFAFTCPQQWSKLQPTEQHDVRHCAACNRNVHLALSEADARRHSDEGRCIAVPVAREDEAADPDESCWVVGLMEQPYDAEKEE</sequence>
<name>A0ABM8S446_9BACT</name>
<dbReference type="Proteomes" id="UP000675880">
    <property type="component" value="Unassembled WGS sequence"/>
</dbReference>
<accession>A0ABM8S446</accession>